<feature type="region of interest" description="Disordered" evidence="2">
    <location>
        <begin position="98"/>
        <end position="123"/>
    </location>
</feature>
<dbReference type="GO" id="GO:0031593">
    <property type="term" value="F:polyubiquitin modification-dependent protein binding"/>
    <property type="evidence" value="ECO:0007669"/>
    <property type="project" value="TreeGrafter"/>
</dbReference>
<dbReference type="AlphaFoldDB" id="M8A5M1"/>
<dbReference type="EMBL" id="KD016067">
    <property type="protein sequence ID" value="EMS67692.1"/>
    <property type="molecule type" value="Genomic_DNA"/>
</dbReference>
<dbReference type="FunFam" id="1.10.260.100:FF:000005">
    <property type="entry name" value="Ubiquitin domain-containing protein DSK2b"/>
    <property type="match status" value="1"/>
</dbReference>
<dbReference type="InterPro" id="IPR015496">
    <property type="entry name" value="Ubiquilin"/>
</dbReference>
<organism evidence="3">
    <name type="scientific">Triticum urartu</name>
    <name type="common">Red wild einkorn</name>
    <name type="synonym">Crithodium urartu</name>
    <dbReference type="NCBI Taxonomy" id="4572"/>
    <lineage>
        <taxon>Eukaryota</taxon>
        <taxon>Viridiplantae</taxon>
        <taxon>Streptophyta</taxon>
        <taxon>Embryophyta</taxon>
        <taxon>Tracheophyta</taxon>
        <taxon>Spermatophyta</taxon>
        <taxon>Magnoliopsida</taxon>
        <taxon>Liliopsida</taxon>
        <taxon>Poales</taxon>
        <taxon>Poaceae</taxon>
        <taxon>BOP clade</taxon>
        <taxon>Pooideae</taxon>
        <taxon>Triticodae</taxon>
        <taxon>Triticeae</taxon>
        <taxon>Triticinae</taxon>
        <taxon>Triticum</taxon>
    </lineage>
</organism>
<evidence type="ECO:0000256" key="2">
    <source>
        <dbReference type="SAM" id="MobiDB-lite"/>
    </source>
</evidence>
<dbReference type="STRING" id="4572.M8A5M1"/>
<keyword evidence="1" id="KW-0832">Ubl conjugation</keyword>
<protein>
    <submittedName>
        <fullName evidence="3">Ubiquilin-1</fullName>
    </submittedName>
</protein>
<gene>
    <name evidence="3" type="ORF">TRIUR3_22834</name>
</gene>
<dbReference type="PANTHER" id="PTHR10677">
    <property type="entry name" value="UBIQUILIN"/>
    <property type="match status" value="1"/>
</dbReference>
<dbReference type="InterPro" id="IPR000626">
    <property type="entry name" value="Ubiquitin-like_dom"/>
</dbReference>
<dbReference type="InterPro" id="IPR019954">
    <property type="entry name" value="Ubiquitin_CS"/>
</dbReference>
<dbReference type="SUPFAM" id="SSF46934">
    <property type="entry name" value="UBA-like"/>
    <property type="match status" value="1"/>
</dbReference>
<dbReference type="OMA" id="EVRFQTQ"/>
<dbReference type="SMART" id="SM00213">
    <property type="entry name" value="UBQ"/>
    <property type="match status" value="1"/>
</dbReference>
<dbReference type="PROSITE" id="PS50053">
    <property type="entry name" value="UBIQUITIN_2"/>
    <property type="match status" value="1"/>
</dbReference>
<dbReference type="PROSITE" id="PS50030">
    <property type="entry name" value="UBA"/>
    <property type="match status" value="1"/>
</dbReference>
<dbReference type="Pfam" id="PF00627">
    <property type="entry name" value="UBA"/>
    <property type="match status" value="1"/>
</dbReference>
<evidence type="ECO:0000256" key="1">
    <source>
        <dbReference type="ARBA" id="ARBA00022843"/>
    </source>
</evidence>
<feature type="compositionally biased region" description="Low complexity" evidence="2">
    <location>
        <begin position="98"/>
        <end position="116"/>
    </location>
</feature>
<dbReference type="CDD" id="cd14399">
    <property type="entry name" value="UBA_PLICs"/>
    <property type="match status" value="1"/>
</dbReference>
<dbReference type="PRINTS" id="PR00348">
    <property type="entry name" value="UBIQUITIN"/>
</dbReference>
<accession>M8A5M1</accession>
<dbReference type="Pfam" id="PF00240">
    <property type="entry name" value="ubiquitin"/>
    <property type="match status" value="1"/>
</dbReference>
<dbReference type="SUPFAM" id="SSF54236">
    <property type="entry name" value="Ubiquitin-like"/>
    <property type="match status" value="1"/>
</dbReference>
<feature type="region of interest" description="Disordered" evidence="2">
    <location>
        <begin position="266"/>
        <end position="351"/>
    </location>
</feature>
<dbReference type="GO" id="GO:0005634">
    <property type="term" value="C:nucleus"/>
    <property type="evidence" value="ECO:0007669"/>
    <property type="project" value="UniProtKB-ARBA"/>
</dbReference>
<dbReference type="Gene3D" id="3.10.20.90">
    <property type="entry name" value="Phosphatidylinositol 3-kinase Catalytic Subunit, Chain A, domain 1"/>
    <property type="match status" value="1"/>
</dbReference>
<feature type="compositionally biased region" description="Low complexity" evidence="2">
    <location>
        <begin position="333"/>
        <end position="343"/>
    </location>
</feature>
<dbReference type="GO" id="GO:0005829">
    <property type="term" value="C:cytosol"/>
    <property type="evidence" value="ECO:0007669"/>
    <property type="project" value="TreeGrafter"/>
</dbReference>
<dbReference type="FunFam" id="1.10.8.10:FF:000042">
    <property type="entry name" value="Ubiquitin domain-containing protein DSK2b"/>
    <property type="match status" value="1"/>
</dbReference>
<dbReference type="FunFam" id="3.10.20.90:FF:000183">
    <property type="entry name" value="Ubiquitin domain-containing protein DSK2b"/>
    <property type="match status" value="1"/>
</dbReference>
<dbReference type="Gene3D" id="1.10.260.100">
    <property type="match status" value="1"/>
</dbReference>
<dbReference type="eggNOG" id="KOG0010">
    <property type="taxonomic scope" value="Eukaryota"/>
</dbReference>
<evidence type="ECO:0000313" key="3">
    <source>
        <dbReference type="EMBL" id="EMS67692.1"/>
    </source>
</evidence>
<dbReference type="InterPro" id="IPR029071">
    <property type="entry name" value="Ubiquitin-like_domsf"/>
</dbReference>
<name>M8A5M1_TRIUA</name>
<proteinExistence type="predicted"/>
<feature type="region of interest" description="Disordered" evidence="2">
    <location>
        <begin position="469"/>
        <end position="490"/>
    </location>
</feature>
<dbReference type="GO" id="GO:0006511">
    <property type="term" value="P:ubiquitin-dependent protein catabolic process"/>
    <property type="evidence" value="ECO:0007669"/>
    <property type="project" value="TreeGrafter"/>
</dbReference>
<dbReference type="PANTHER" id="PTHR10677:SF3">
    <property type="entry name" value="FI07626P-RELATED"/>
    <property type="match status" value="1"/>
</dbReference>
<dbReference type="Pfam" id="PF23195">
    <property type="entry name" value="UBQLN1"/>
    <property type="match status" value="2"/>
</dbReference>
<dbReference type="InterPro" id="IPR019956">
    <property type="entry name" value="Ubiquitin_dom"/>
</dbReference>
<sequence>MGGAGDGEGAGSESPPSGARATLNIRCANGAKFTLQADLGETVGAFKEAVAASCDVPAPQQRLIYKGRILKDEQTLESYGVETDHTIHLVRGVAQPAASGAPAASSPQASTTPTSGPAGGLGGLFPGLGATGAASGRPAGLFGAGLPELDQMQQQLSQNPNLMREIMNMPMMQSLMNNPDLIRNMIMNNPQMRDIIDRNPDLAHVLNDPSVLRQTLEAARNPEIMREMMRNTDRAMSNIEASPEGFNMLRRMYETVQEPFLNATTMGGGGEGTPASNPFAALLGNQGPNQAGNAATNAPITGPESTTGTPVPNTNPLPNPWSNNAGGAQGTPRSGPAASTRAGATGGPGGLGSTDLSSLLGGLGGNARTGAAGGLGGLGFADLGSMLGGPPDAALLSQMLQNPAMMQMMQNIMSDPQSMNQLLSMNPNARSLMESNTQLRDMFQNPDFLRQMASPEALQQLLSFQQTLSSQLGQNQPSQAGNLGGNGTGTRGNVGLDTLMGMLSGLGAGGGLGVPNASNVPPEELYATQLGQLQEMGFFDTAENIRALMATSGNVHAAVERLLGNFGQ</sequence>
<dbReference type="SMART" id="SM00727">
    <property type="entry name" value="STI1"/>
    <property type="match status" value="4"/>
</dbReference>
<dbReference type="CDD" id="cd16106">
    <property type="entry name" value="Ubl_Dsk2p_like"/>
    <property type="match status" value="1"/>
</dbReference>
<dbReference type="PROSITE" id="PS00299">
    <property type="entry name" value="UBIQUITIN_1"/>
    <property type="match status" value="1"/>
</dbReference>
<reference evidence="3" key="1">
    <citation type="journal article" date="2013" name="Nature">
        <title>Draft genome of the wheat A-genome progenitor Triticum urartu.</title>
        <authorList>
            <person name="Ling H.Q."/>
            <person name="Zhao S."/>
            <person name="Liu D."/>
            <person name="Wang J."/>
            <person name="Sun H."/>
            <person name="Zhang C."/>
            <person name="Fan H."/>
            <person name="Li D."/>
            <person name="Dong L."/>
            <person name="Tao Y."/>
            <person name="Gao C."/>
            <person name="Wu H."/>
            <person name="Li Y."/>
            <person name="Cui Y."/>
            <person name="Guo X."/>
            <person name="Zheng S."/>
            <person name="Wang B."/>
            <person name="Yu K."/>
            <person name="Liang Q."/>
            <person name="Yang W."/>
            <person name="Lou X."/>
            <person name="Chen J."/>
            <person name="Feng M."/>
            <person name="Jian J."/>
            <person name="Zhang X."/>
            <person name="Luo G."/>
            <person name="Jiang Y."/>
            <person name="Liu J."/>
            <person name="Wang Z."/>
            <person name="Sha Y."/>
            <person name="Zhang B."/>
            <person name="Wu H."/>
            <person name="Tang D."/>
            <person name="Shen Q."/>
            <person name="Xue P."/>
            <person name="Zou S."/>
            <person name="Wang X."/>
            <person name="Liu X."/>
            <person name="Wang F."/>
            <person name="Yang Y."/>
            <person name="An X."/>
            <person name="Dong Z."/>
            <person name="Zhang K."/>
            <person name="Zhang X."/>
            <person name="Luo M.C."/>
            <person name="Dvorak J."/>
            <person name="Tong Y."/>
            <person name="Wang J."/>
            <person name="Yang H."/>
            <person name="Li Z."/>
            <person name="Wang D."/>
            <person name="Zhang A."/>
            <person name="Wang J."/>
        </authorList>
    </citation>
    <scope>NUCLEOTIDE SEQUENCE</scope>
</reference>
<dbReference type="InterPro" id="IPR015940">
    <property type="entry name" value="UBA"/>
</dbReference>
<dbReference type="InterPro" id="IPR006636">
    <property type="entry name" value="STI1_HS-bd"/>
</dbReference>
<dbReference type="Gene3D" id="1.10.8.10">
    <property type="entry name" value="DNA helicase RuvA subunit, C-terminal domain"/>
    <property type="match status" value="1"/>
</dbReference>
<dbReference type="SMART" id="SM00165">
    <property type="entry name" value="UBA"/>
    <property type="match status" value="1"/>
</dbReference>
<feature type="compositionally biased region" description="Polar residues" evidence="2">
    <location>
        <begin position="286"/>
        <end position="305"/>
    </location>
</feature>
<dbReference type="InterPro" id="IPR009060">
    <property type="entry name" value="UBA-like_sf"/>
</dbReference>